<evidence type="ECO:0000313" key="2">
    <source>
        <dbReference type="Proteomes" id="UP001205046"/>
    </source>
</evidence>
<dbReference type="EMBL" id="JALXMO010000017">
    <property type="protein sequence ID" value="MCT1607170.1"/>
    <property type="molecule type" value="Genomic_DNA"/>
</dbReference>
<protein>
    <recommendedName>
        <fullName evidence="3">Nucleotidyltransferase</fullName>
    </recommendedName>
</protein>
<evidence type="ECO:0008006" key="3">
    <source>
        <dbReference type="Google" id="ProtNLM"/>
    </source>
</evidence>
<sequence length="279" mass="31324">MPLLPRRDPDPKLLNSAAQIIQELVGAGTDPRQLLLVGASCRDIIHSTLGFENQLRGTDDWDFGVAVANWSEYDTIVGHFPEAGTNGLRRKIAGYDVDLTPFGALETQGSRVRKHPDQDIDVFGFKDVFARAEQLELVPGIRVRIPWPEGYAALKMRSWIDRSQPARGEYKDAVDIAAAIMWFAESSEVQDWLYQDEEEGLPLLEEADFVPEVAAAKYLSTRIHAHLSEPVAEELLSQWRETSHELLLRNIKRRDLPSWPSSEADQRAMLAALGRGRLG</sequence>
<comment type="caution">
    <text evidence="1">The sequence shown here is derived from an EMBL/GenBank/DDBJ whole genome shotgun (WGS) entry which is preliminary data.</text>
</comment>
<proteinExistence type="predicted"/>
<evidence type="ECO:0000313" key="1">
    <source>
        <dbReference type="EMBL" id="MCT1607170.1"/>
    </source>
</evidence>
<dbReference type="RefSeq" id="WP_260073176.1">
    <property type="nucleotide sequence ID" value="NZ_JALXMO010000017.1"/>
</dbReference>
<keyword evidence="2" id="KW-1185">Reference proteome</keyword>
<reference evidence="1 2" key="1">
    <citation type="submission" date="2022-04" db="EMBL/GenBank/DDBJ databases">
        <title>Human microbiome associated bacterial genomes.</title>
        <authorList>
            <person name="Sandstrom S."/>
            <person name="Salamzade R."/>
            <person name="Kalan L.R."/>
        </authorList>
    </citation>
    <scope>NUCLEOTIDE SEQUENCE [LARGE SCALE GENOMIC DNA]</scope>
    <source>
        <strain evidence="2">p3-SID767</strain>
    </source>
</reference>
<dbReference type="Proteomes" id="UP001205046">
    <property type="component" value="Unassembled WGS sequence"/>
</dbReference>
<accession>A0ABT2HR50</accession>
<gene>
    <name evidence="1" type="ORF">M3B43_07485</name>
</gene>
<name>A0ABT2HR50_9MICC</name>
<organism evidence="1 2">
    <name type="scientific">Nesterenkonia massiliensis</name>
    <dbReference type="NCBI Taxonomy" id="1232429"/>
    <lineage>
        <taxon>Bacteria</taxon>
        <taxon>Bacillati</taxon>
        <taxon>Actinomycetota</taxon>
        <taxon>Actinomycetes</taxon>
        <taxon>Micrococcales</taxon>
        <taxon>Micrococcaceae</taxon>
        <taxon>Nesterenkonia</taxon>
    </lineage>
</organism>